<feature type="region of interest" description="Disordered" evidence="1">
    <location>
        <begin position="404"/>
        <end position="439"/>
    </location>
</feature>
<dbReference type="Proteomes" id="UP001295684">
    <property type="component" value="Unassembled WGS sequence"/>
</dbReference>
<name>A0AAD1UAP8_EUPCR</name>
<accession>A0AAD1UAP8</accession>
<evidence type="ECO:0000256" key="1">
    <source>
        <dbReference type="SAM" id="MobiDB-lite"/>
    </source>
</evidence>
<feature type="compositionally biased region" description="Acidic residues" evidence="1">
    <location>
        <begin position="218"/>
        <end position="229"/>
    </location>
</feature>
<sequence length="450" mass="51124">MDSRKYYGRDYVNSSVVKYKSKSGALAASEDRRKINHIAPFKNSSPNAFRKQYGASGGRINPTMQHYNPSLRIVNIQNTNPIQSQHNRISNINGSPDNMKSYGKNVNVSVSKDLCERKKVKLLRKQSSKRKLRPSSHRRVLRQNKVRECYKKAPLMISSKKPLETGQKAVKLNPSTKINETQANKQREVGKFPKSSNWEPSNCHIFSKDNHKDHEEKDEFEGEDGEDESFCGSSLDFDDGEGEDSEEENDKEMPHMEAEAIHSFDNVPAAIDEQNFISEATIKPEMMKHFDKIKKDYGANSQEKEVQLKDQNVLSPVRYTSENTRTQKKGLKNGSLSSNYSKSFKCTEALNKSEIFRISDNMKITKIEPSKASSVVKRLSSEGFGDIHTPDKSSMARNGADYSENQFSRGIDTAATDTKSLTNTTERKRTGKGTLRRKRKNIHIRKLNKI</sequence>
<organism evidence="2 3">
    <name type="scientific">Euplotes crassus</name>
    <dbReference type="NCBI Taxonomy" id="5936"/>
    <lineage>
        <taxon>Eukaryota</taxon>
        <taxon>Sar</taxon>
        <taxon>Alveolata</taxon>
        <taxon>Ciliophora</taxon>
        <taxon>Intramacronucleata</taxon>
        <taxon>Spirotrichea</taxon>
        <taxon>Hypotrichia</taxon>
        <taxon>Euplotida</taxon>
        <taxon>Euplotidae</taxon>
        <taxon>Moneuplotes</taxon>
    </lineage>
</organism>
<feature type="compositionally biased region" description="Acidic residues" evidence="1">
    <location>
        <begin position="236"/>
        <end position="250"/>
    </location>
</feature>
<evidence type="ECO:0000313" key="3">
    <source>
        <dbReference type="Proteomes" id="UP001295684"/>
    </source>
</evidence>
<evidence type="ECO:0000313" key="2">
    <source>
        <dbReference type="EMBL" id="CAI2365635.1"/>
    </source>
</evidence>
<dbReference type="EMBL" id="CAMPGE010006750">
    <property type="protein sequence ID" value="CAI2365635.1"/>
    <property type="molecule type" value="Genomic_DNA"/>
</dbReference>
<comment type="caution">
    <text evidence="2">The sequence shown here is derived from an EMBL/GenBank/DDBJ whole genome shotgun (WGS) entry which is preliminary data.</text>
</comment>
<proteinExistence type="predicted"/>
<feature type="region of interest" description="Disordered" evidence="1">
    <location>
        <begin position="166"/>
        <end position="253"/>
    </location>
</feature>
<protein>
    <submittedName>
        <fullName evidence="2">Uncharacterized protein</fullName>
    </submittedName>
</protein>
<gene>
    <name evidence="2" type="ORF">ECRASSUSDP1_LOCUS6944</name>
</gene>
<feature type="compositionally biased region" description="Basic and acidic residues" evidence="1">
    <location>
        <begin position="206"/>
        <end position="217"/>
    </location>
</feature>
<feature type="compositionally biased region" description="Polar residues" evidence="1">
    <location>
        <begin position="173"/>
        <end position="184"/>
    </location>
</feature>
<feature type="compositionally biased region" description="Basic residues" evidence="1">
    <location>
        <begin position="429"/>
        <end position="439"/>
    </location>
</feature>
<dbReference type="AlphaFoldDB" id="A0AAD1UAP8"/>
<keyword evidence="3" id="KW-1185">Reference proteome</keyword>
<reference evidence="2" key="1">
    <citation type="submission" date="2023-07" db="EMBL/GenBank/DDBJ databases">
        <authorList>
            <consortium name="AG Swart"/>
            <person name="Singh M."/>
            <person name="Singh A."/>
            <person name="Seah K."/>
            <person name="Emmerich C."/>
        </authorList>
    </citation>
    <scope>NUCLEOTIDE SEQUENCE</scope>
    <source>
        <strain evidence="2">DP1</strain>
    </source>
</reference>